<evidence type="ECO:0000259" key="6">
    <source>
        <dbReference type="SMART" id="SM00438"/>
    </source>
</evidence>
<dbReference type="InterPro" id="IPR047187">
    <property type="entry name" value="SF1_C_Upf1"/>
</dbReference>
<gene>
    <name evidence="7" type="ORF">Bpfe_019208</name>
</gene>
<name>A0AAD8BBC3_BIOPF</name>
<reference evidence="7" key="1">
    <citation type="journal article" date="2023" name="PLoS Negl. Trop. Dis.">
        <title>A genome sequence for Biomphalaria pfeifferi, the major vector snail for the human-infecting parasite Schistosoma mansoni.</title>
        <authorList>
            <person name="Bu L."/>
            <person name="Lu L."/>
            <person name="Laidemitt M.R."/>
            <person name="Zhang S.M."/>
            <person name="Mutuku M."/>
            <person name="Mkoji G."/>
            <person name="Steinauer M."/>
            <person name="Loker E.S."/>
        </authorList>
    </citation>
    <scope>NUCLEOTIDE SEQUENCE</scope>
    <source>
        <strain evidence="7">KasaAsao</strain>
    </source>
</reference>
<feature type="compositionally biased region" description="Basic and acidic residues" evidence="5">
    <location>
        <begin position="2130"/>
        <end position="2143"/>
    </location>
</feature>
<dbReference type="PANTHER" id="PTHR10887">
    <property type="entry name" value="DNA2/NAM7 HELICASE FAMILY"/>
    <property type="match status" value="1"/>
</dbReference>
<dbReference type="InterPro" id="IPR057373">
    <property type="entry name" value="ZNFX1"/>
</dbReference>
<dbReference type="SMART" id="SM00438">
    <property type="entry name" value="ZnF_NFX"/>
    <property type="match status" value="4"/>
</dbReference>
<sequence length="2282" mass="261260">MASQQRHSKTSTVDFANLLTKWSEDKDPDNVVIAIWNKHKELKQFLGQDEINENGFVLLVKTLSSASRCSENETELIGILKILCESLFLTQHITLFTLSVHDLLGWQLCQEVVADIIKVLQCILRHLPTFSYKVRVAASRLSFKIKEFDTLSDRDRIVNSLAAIVQQATTQHGSGENVSAQHNTLFQHKDTDTPSENFLEVPVIPTTSDLLNDSKPFLRKAVLKGRYKDAEHYLDVQFRLMRVDFMTPLKNGLKELRKKKEFKGFRCSDVRLYHNVKIVQTVVTTGYNHYIQFDVARCKHVDWENTDRLMNGSLVCLSKDGFKTIIVAIVVMRKSEEIQLGLVEVAVQSGFEYLFESTVEDIYIMAESSTYFDPYFHVLQSLKSMVEGFPLQNVFVRCESALRPPCYLLSRGDTINVPMYQLSSLMKDQQAVNVPLLTTTKWPNVDEMCLNTSQREAAILALTKEVAVIQGPPGTGKTYVGLKVVETLLINKKTQMANKTQTFQSPILIVCYTNHALDQFLDGIYKFCPIGIARLGGGCKSENLKQFVIKIRQNITMSREWQREFLYLNKMLSSLGKEIQSLDVLKDYMTKSHFEEFQEDAMQLSTWLNAPSGSPSEEIPKQIEKLFTQLALKWKYSMSKVKIKEEMHVLERCSIYCHVIKKIKEKVNIEKEFARRRDRQFLKAQEMQTLLNRLSSEILPDSIIDEHYGKSFSQKVLEMLKSSQIDPPTNEAVKCWLLGKHKKLRSQLQEIQVLTRKLKNELSGNISQSSVASLKDYKGLGFHLSDEKCFASTIFDGSDDDLLSIVRQLDELNVGMKEVSHASVSGGTISQDGWQNVSYLPKYSFAKVIREMARTNPMTEEEEEMADIKKLSLPKRCALYMLWVKRFRERLLETLLEKTKLCKEQQKEEMALNNKRLVSVLKRSHVIGMTTTGAAKYKDILEEVGCNIVIVEEAAEVLESHIVTALSKNCQHLILIGDHQQLRPKPATYELERNFGLDVSLFERLILNEIPHVTLKIQHRMRPEISQMIKLIYPELEDHPSVCQFEHIRGVSKDVFYINHNYHEVSDANSFSKSNEHEAKYVAALCEYFTKHDYSPSQITIITTYKGQVSLIRKYMKNPQPRISAVDDFQGEENEIIILSLVRSNEENIAGFVKIDNRICVALSRAKKGLFVIGNFNVLTSKSKLWKQIIDIAKKQSIFDLGLPVQCSNHQDGNQVLKTAEDFLQRTEGGCGRPCKSLLECGHHCQLPCHGYDLKHESYVCERPCGRKCQLGHPCQMLCYEPCLCQHVVKKFLKECGHSIQLLCHKFQESSDCTEQCGKTLPCGHRCNGQCKCCMSQGSHDDCKVKVDYVVQSCGHKVQISCFQSQTNVLCEVLRPAKLSCGHLQQIPCHVTPENAKCSEKCSKKLLCGHPCEGRCSDCVTNGSHKECQVLVDHIYSPCEHKGQVPCFQSSASVSCPHDCTSTLQCGHLCTGKCRDCAGKQKHKDCLTPIDYTYKQCGHSGLVPCYKSSSNVDCNQPCPSKLTCGHQCKGTCSGCLYGLVHKACQETCIQLLPCGHVCTGFCSSPCLPCTQPCSYSCRHTSCATKSKQNFCGQPCPPCNAKCMQKCVHLVNLRYCSEPWENVVCTELCTKRLKVYHPGKHGSEGKTCSHPCGGFCGEMCVCSICEKVVCLENVDTTTLISTLNAKVAKSLNDDTKSSKGPIIKLPNCGHIFYAKELDIYVAKHNQVDVSSYIYCPLCPKPILKCLRYDQLNWRRFQEREKRKLDLLQRNTISSEHESSIQRSISILTALNDFELYEEQLENVGNILSEEDFRSISLKIKFIYAISLIGLGHKEREEECRRASMLKFVLESARFTQQMELELHEELVRCLRLNALKALEKFFSGKDFGDTRHSIEEIKNRLVKTSAEPDILKMAHELIMALFDVPDERVKSLPAEYQQIRDTVLNIEKVLKSRTYETLADVLYPKKISLAKSNFSATHQDYFSKLFGNIEDPCAISKVLTDAGSNKEDDRPSDFRSRRSSIERNKTEKTKDETSSVKNETLRDRRSTSRPGSRMIPNDSQDRTLPQSRTSQNRTLNQSRRTRTMRLEDLVALKRDQSETRRTESKEALVRPRSRLNAMRSISTDNSNRVRVSRERENVKLEHQDVAGVSMSRNQQTNESDPLNWRDTLMVHERDRSDRPNWRQLREIDYERQSWIHVREDSSDRKNWRNIREDSSDRKNWRKDAREDSSDRKNWRNIREDSSDRKNWRKDAREDSSDRKNWRKDAREDDSDRKNWRKDVREDD</sequence>
<keyword evidence="3" id="KW-0863">Zinc-finger</keyword>
<comment type="caution">
    <text evidence="7">The sequence shown here is derived from an EMBL/GenBank/DDBJ whole genome shotgun (WGS) entry which is preliminary data.</text>
</comment>
<proteinExistence type="predicted"/>
<dbReference type="Pfam" id="PF13086">
    <property type="entry name" value="AAA_11"/>
    <property type="match status" value="1"/>
</dbReference>
<dbReference type="InterPro" id="IPR027417">
    <property type="entry name" value="P-loop_NTPase"/>
</dbReference>
<dbReference type="Gene3D" id="3.40.50.300">
    <property type="entry name" value="P-loop containing nucleotide triphosphate hydrolases"/>
    <property type="match status" value="3"/>
</dbReference>
<dbReference type="CDD" id="cd17936">
    <property type="entry name" value="EEXXEc_NFX1"/>
    <property type="match status" value="1"/>
</dbReference>
<evidence type="ECO:0000256" key="5">
    <source>
        <dbReference type="SAM" id="MobiDB-lite"/>
    </source>
</evidence>
<dbReference type="FunFam" id="3.40.50.300:FF:001366">
    <property type="entry name" value="ATP binding protein, putative"/>
    <property type="match status" value="1"/>
</dbReference>
<evidence type="ECO:0000256" key="1">
    <source>
        <dbReference type="ARBA" id="ARBA00022723"/>
    </source>
</evidence>
<dbReference type="GO" id="GO:0031048">
    <property type="term" value="P:regulatory ncRNA-mediated heterochromatin formation"/>
    <property type="evidence" value="ECO:0007669"/>
    <property type="project" value="TreeGrafter"/>
</dbReference>
<feature type="compositionally biased region" description="Basic and acidic residues" evidence="5">
    <location>
        <begin position="2003"/>
        <end position="2045"/>
    </location>
</feature>
<protein>
    <submittedName>
        <fullName evidence="7">NFX1-type zinc finger-containing protein 1-like isoform X5</fullName>
    </submittedName>
</protein>
<dbReference type="Pfam" id="PF25396">
    <property type="entry name" value="ZNFX1"/>
    <property type="match status" value="1"/>
</dbReference>
<keyword evidence="1" id="KW-0479">Metal-binding</keyword>
<dbReference type="PANTHER" id="PTHR10887:SF341">
    <property type="entry name" value="NFX1-TYPE ZINC FINGER-CONTAINING PROTEIN 1"/>
    <property type="match status" value="1"/>
</dbReference>
<evidence type="ECO:0000313" key="8">
    <source>
        <dbReference type="Proteomes" id="UP001233172"/>
    </source>
</evidence>
<dbReference type="InterPro" id="IPR000967">
    <property type="entry name" value="Znf_NFX1"/>
</dbReference>
<dbReference type="GO" id="GO:0004386">
    <property type="term" value="F:helicase activity"/>
    <property type="evidence" value="ECO:0007669"/>
    <property type="project" value="InterPro"/>
</dbReference>
<dbReference type="EMBL" id="JASAOG010000104">
    <property type="protein sequence ID" value="KAK0051434.1"/>
    <property type="molecule type" value="Genomic_DNA"/>
</dbReference>
<evidence type="ECO:0000313" key="7">
    <source>
        <dbReference type="EMBL" id="KAK0051434.1"/>
    </source>
</evidence>
<dbReference type="GO" id="GO:0008270">
    <property type="term" value="F:zinc ion binding"/>
    <property type="evidence" value="ECO:0007669"/>
    <property type="project" value="UniProtKB-KW"/>
</dbReference>
<feature type="compositionally biased region" description="Polar residues" evidence="5">
    <location>
        <begin position="2061"/>
        <end position="2077"/>
    </location>
</feature>
<accession>A0AAD8BBC3</accession>
<dbReference type="Proteomes" id="UP001233172">
    <property type="component" value="Unassembled WGS sequence"/>
</dbReference>
<dbReference type="Pfam" id="PF13087">
    <property type="entry name" value="AAA_12"/>
    <property type="match status" value="1"/>
</dbReference>
<evidence type="ECO:0000256" key="2">
    <source>
        <dbReference type="ARBA" id="ARBA00022737"/>
    </source>
</evidence>
<keyword evidence="8" id="KW-1185">Reference proteome</keyword>
<dbReference type="InterPro" id="IPR041679">
    <property type="entry name" value="DNA2/NAM7-like_C"/>
</dbReference>
<feature type="region of interest" description="Disordered" evidence="5">
    <location>
        <begin position="2211"/>
        <end position="2282"/>
    </location>
</feature>
<reference evidence="7" key="2">
    <citation type="submission" date="2023-04" db="EMBL/GenBank/DDBJ databases">
        <authorList>
            <person name="Bu L."/>
            <person name="Lu L."/>
            <person name="Laidemitt M.R."/>
            <person name="Zhang S.M."/>
            <person name="Mutuku M."/>
            <person name="Mkoji G."/>
            <person name="Steinauer M."/>
            <person name="Loker E.S."/>
        </authorList>
    </citation>
    <scope>NUCLEOTIDE SEQUENCE</scope>
    <source>
        <strain evidence="7">KasaAsao</strain>
        <tissue evidence="7">Whole Snail</tissue>
    </source>
</reference>
<feature type="domain" description="NF-X1-type" evidence="6">
    <location>
        <begin position="1554"/>
        <end position="1571"/>
    </location>
</feature>
<organism evidence="7 8">
    <name type="scientific">Biomphalaria pfeifferi</name>
    <name type="common">Bloodfluke planorb</name>
    <name type="synonym">Freshwater snail</name>
    <dbReference type="NCBI Taxonomy" id="112525"/>
    <lineage>
        <taxon>Eukaryota</taxon>
        <taxon>Metazoa</taxon>
        <taxon>Spiralia</taxon>
        <taxon>Lophotrochozoa</taxon>
        <taxon>Mollusca</taxon>
        <taxon>Gastropoda</taxon>
        <taxon>Heterobranchia</taxon>
        <taxon>Euthyneura</taxon>
        <taxon>Panpulmonata</taxon>
        <taxon>Hygrophila</taxon>
        <taxon>Lymnaeoidea</taxon>
        <taxon>Planorbidae</taxon>
        <taxon>Biomphalaria</taxon>
    </lineage>
</organism>
<evidence type="ECO:0000256" key="3">
    <source>
        <dbReference type="ARBA" id="ARBA00022771"/>
    </source>
</evidence>
<feature type="compositionally biased region" description="Polar residues" evidence="5">
    <location>
        <begin position="2149"/>
        <end position="2159"/>
    </location>
</feature>
<dbReference type="GO" id="GO:0031380">
    <property type="term" value="C:nuclear RNA-directed RNA polymerase complex"/>
    <property type="evidence" value="ECO:0007669"/>
    <property type="project" value="TreeGrafter"/>
</dbReference>
<feature type="compositionally biased region" description="Basic and acidic residues" evidence="5">
    <location>
        <begin position="2083"/>
        <end position="2108"/>
    </location>
</feature>
<evidence type="ECO:0000256" key="4">
    <source>
        <dbReference type="ARBA" id="ARBA00022833"/>
    </source>
</evidence>
<feature type="region of interest" description="Disordered" evidence="5">
    <location>
        <begin position="2001"/>
        <end position="2164"/>
    </location>
</feature>
<feature type="domain" description="NF-X1-type" evidence="6">
    <location>
        <begin position="1381"/>
        <end position="1404"/>
    </location>
</feature>
<keyword evidence="2" id="KW-0677">Repeat</keyword>
<dbReference type="CDD" id="cd18808">
    <property type="entry name" value="SF1_C_Upf1"/>
    <property type="match status" value="1"/>
</dbReference>
<keyword evidence="4" id="KW-0862">Zinc</keyword>
<dbReference type="InterPro" id="IPR045055">
    <property type="entry name" value="DNA2/NAM7-like"/>
</dbReference>
<feature type="domain" description="NF-X1-type" evidence="6">
    <location>
        <begin position="1296"/>
        <end position="1315"/>
    </location>
</feature>
<dbReference type="InterPro" id="IPR041677">
    <property type="entry name" value="DNA2/NAM7_AAA_11"/>
</dbReference>
<feature type="domain" description="NF-X1-type" evidence="6">
    <location>
        <begin position="1241"/>
        <end position="1263"/>
    </location>
</feature>
<dbReference type="SUPFAM" id="SSF52540">
    <property type="entry name" value="P-loop containing nucleoside triphosphate hydrolases"/>
    <property type="match status" value="1"/>
</dbReference>